<evidence type="ECO:0000256" key="1">
    <source>
        <dbReference type="ARBA" id="ARBA00023303"/>
    </source>
</evidence>
<accession>A0A5E4GM62</accession>
<dbReference type="SUPFAM" id="SSF81324">
    <property type="entry name" value="Voltage-gated potassium channels"/>
    <property type="match status" value="1"/>
</dbReference>
<feature type="transmembrane region" description="Helical" evidence="2">
    <location>
        <begin position="16"/>
        <end position="36"/>
    </location>
</feature>
<dbReference type="EMBL" id="CABIKO010001129">
    <property type="protein sequence ID" value="VVA40967.1"/>
    <property type="molecule type" value="Genomic_DNA"/>
</dbReference>
<keyword evidence="1" id="KW-0813">Transport</keyword>
<evidence type="ECO:0000313" key="4">
    <source>
        <dbReference type="Proteomes" id="UP000327085"/>
    </source>
</evidence>
<dbReference type="Proteomes" id="UP000327085">
    <property type="component" value="Unassembled WGS sequence"/>
</dbReference>
<feature type="non-terminal residue" evidence="3">
    <location>
        <position position="1"/>
    </location>
</feature>
<dbReference type="Gramene" id="VVA40967">
    <property type="protein sequence ID" value="VVA40967"/>
    <property type="gene ID" value="Prudul26B030386"/>
</dbReference>
<name>A0A5E4GM62_PRUDU</name>
<sequence length="141" mass="16248">SLGSNLEPSIDGWENLFAAFISIIGLLLFLYLIGILQTYMQLDTARIQAYRHNMKVKQEMEKKDNDIELWLSKNGIPKNLINDIKSKIMNKVPQELEENRDADMDKIFSILPSNLQNQIMDYMQTPDESGTEDGRDRVVVI</sequence>
<keyword evidence="2" id="KW-1133">Transmembrane helix</keyword>
<reference evidence="4" key="1">
    <citation type="journal article" date="2020" name="Plant J.">
        <title>Transposons played a major role in the diversification between the closely related almond and peach genomes: results from the almond genome sequence.</title>
        <authorList>
            <person name="Alioto T."/>
            <person name="Alexiou K.G."/>
            <person name="Bardil A."/>
            <person name="Barteri F."/>
            <person name="Castanera R."/>
            <person name="Cruz F."/>
            <person name="Dhingra A."/>
            <person name="Duval H."/>
            <person name="Fernandez I Marti A."/>
            <person name="Frias L."/>
            <person name="Galan B."/>
            <person name="Garcia J.L."/>
            <person name="Howad W."/>
            <person name="Gomez-Garrido J."/>
            <person name="Gut M."/>
            <person name="Julca I."/>
            <person name="Morata J."/>
            <person name="Puigdomenech P."/>
            <person name="Ribeca P."/>
            <person name="Rubio Cabetas M.J."/>
            <person name="Vlasova A."/>
            <person name="Wirthensohn M."/>
            <person name="Garcia-Mas J."/>
            <person name="Gabaldon T."/>
            <person name="Casacuberta J.M."/>
            <person name="Arus P."/>
        </authorList>
    </citation>
    <scope>NUCLEOTIDE SEQUENCE [LARGE SCALE GENOMIC DNA]</scope>
    <source>
        <strain evidence="4">cv. Texas</strain>
    </source>
</reference>
<dbReference type="GO" id="GO:0034220">
    <property type="term" value="P:monoatomic ion transmembrane transport"/>
    <property type="evidence" value="ECO:0007669"/>
    <property type="project" value="UniProtKB-KW"/>
</dbReference>
<dbReference type="GO" id="GO:0016020">
    <property type="term" value="C:membrane"/>
    <property type="evidence" value="ECO:0007669"/>
    <property type="project" value="UniProtKB-SubCell"/>
</dbReference>
<evidence type="ECO:0000313" key="3">
    <source>
        <dbReference type="EMBL" id="VVA40967.1"/>
    </source>
</evidence>
<dbReference type="AlphaFoldDB" id="A0A5E4GM62"/>
<keyword evidence="1" id="KW-0407">Ion channel</keyword>
<keyword evidence="1" id="KW-0406">Ion transport</keyword>
<dbReference type="PANTHER" id="PTHR45651:SF68">
    <property type="entry name" value="ION TRANSPORT DOMAIN-CONTAINING PROTEIN"/>
    <property type="match status" value="1"/>
</dbReference>
<dbReference type="PANTHER" id="PTHR45651">
    <property type="entry name" value="CYCLIC NUCLEOTIDE-GATED ION CHANNEL 15-RELATED-RELATED"/>
    <property type="match status" value="1"/>
</dbReference>
<protein>
    <submittedName>
        <fullName evidence="3">PREDICTED: cyclic</fullName>
    </submittedName>
</protein>
<organism evidence="3 4">
    <name type="scientific">Prunus dulcis</name>
    <name type="common">Almond</name>
    <name type="synonym">Amygdalus dulcis</name>
    <dbReference type="NCBI Taxonomy" id="3755"/>
    <lineage>
        <taxon>Eukaryota</taxon>
        <taxon>Viridiplantae</taxon>
        <taxon>Streptophyta</taxon>
        <taxon>Embryophyta</taxon>
        <taxon>Tracheophyta</taxon>
        <taxon>Spermatophyta</taxon>
        <taxon>Magnoliopsida</taxon>
        <taxon>eudicotyledons</taxon>
        <taxon>Gunneridae</taxon>
        <taxon>Pentapetalae</taxon>
        <taxon>rosids</taxon>
        <taxon>fabids</taxon>
        <taxon>Rosales</taxon>
        <taxon>Rosaceae</taxon>
        <taxon>Amygdaloideae</taxon>
        <taxon>Amygdaleae</taxon>
        <taxon>Prunus</taxon>
    </lineage>
</organism>
<evidence type="ECO:0000256" key="2">
    <source>
        <dbReference type="SAM" id="Phobius"/>
    </source>
</evidence>
<dbReference type="InParanoid" id="A0A5E4GM62"/>
<keyword evidence="2" id="KW-0812">Transmembrane</keyword>
<proteinExistence type="predicted"/>
<keyword evidence="2" id="KW-0472">Membrane</keyword>
<gene>
    <name evidence="3" type="ORF">ALMOND_2B030386</name>
</gene>